<protein>
    <submittedName>
        <fullName evidence="1">Virulence factor SrfB</fullName>
    </submittedName>
</protein>
<dbReference type="RefSeq" id="WP_004425308.1">
    <property type="nucleotide sequence ID" value="NZ_RHRS01000021.1"/>
</dbReference>
<dbReference type="SUPFAM" id="SSF53067">
    <property type="entry name" value="Actin-like ATPase domain"/>
    <property type="match status" value="1"/>
</dbReference>
<accession>A0A061D3B6</accession>
<organism evidence="1 2">
    <name type="scientific">Ectopseudomonas oleovorans</name>
    <name type="common">Pseudomonas oleovorans</name>
    <dbReference type="NCBI Taxonomy" id="301"/>
    <lineage>
        <taxon>Bacteria</taxon>
        <taxon>Pseudomonadati</taxon>
        <taxon>Pseudomonadota</taxon>
        <taxon>Gammaproteobacteria</taxon>
        <taxon>Pseudomonadales</taxon>
        <taxon>Pseudomonadaceae</taxon>
        <taxon>Ectopseudomonas</taxon>
    </lineage>
</organism>
<gene>
    <name evidence="1" type="ORF">EGJ44_10185</name>
</gene>
<name>A0A061D3B6_ECTOL</name>
<evidence type="ECO:0000313" key="1">
    <source>
        <dbReference type="EMBL" id="RRW37026.1"/>
    </source>
</evidence>
<proteinExistence type="predicted"/>
<dbReference type="EMBL" id="RHRS01000021">
    <property type="protein sequence ID" value="RRW37026.1"/>
    <property type="molecule type" value="Genomic_DNA"/>
</dbReference>
<evidence type="ECO:0000313" key="2">
    <source>
        <dbReference type="Proteomes" id="UP000272833"/>
    </source>
</evidence>
<dbReference type="InterPro" id="IPR009216">
    <property type="entry name" value="Virulence_factor_SrfB"/>
</dbReference>
<comment type="caution">
    <text evidence="1">The sequence shown here is derived from an EMBL/GenBank/DDBJ whole genome shotgun (WGS) entry which is preliminary data.</text>
</comment>
<dbReference type="Pfam" id="PF07520">
    <property type="entry name" value="SrfB"/>
    <property type="match status" value="1"/>
</dbReference>
<sequence length="993" mass="112029">MFPEKTDYEDKITLIMGSGVQFLDFAVTLELRRELPGEFVRQRNDGPLARLMFDERSNSFFHPAAPGSPVSPAYSVAVDQSVRLLKGLWLPLPFFRFSPPRRFDDGPSNWARMRIIELKEGEDPDGHTHRVTLAFDTKVFASRSDTAYLAPTSDDVRAGAAFALAHQADEMGWFLDLAWVDGWLREVFTEQAQLPPIRMQLDDIEHECQELYHQAHYLNVLHLLGTALPVPELKVVSNRDSDLHKAIPVDMVLDVGNSRTCGILIEDHPQENDGLSKRYELELRDLTQPEHVYPEPFESRIEFAQAVFGKDHFSVQSGRREAFQWPTIARIGREAGRLASRRRGTEGSTGLSSPKRYLWDEDNYEPGWRFNCAYVKSESEPHATAAPVAGLINEKGQALYSLPFDERMPVFHPHYSRSSLMTFMLCEVLGQALMQINSPSQRLRMSHSRVPRHLRSIILTVPPSMPKPEREIFAKCMEQAIGLVWKSLGWHPEDDPINIKDAKSRETAWPFLPEVHVQWDEATCGQVVYLFNETQNNFAGRPEEFFATMARPDQPHKDRLTIASIDIGGGTTDLVITEYRLDDGVGSNVYITPSQRFRDGFKVAGDDILLDVIRQFVLPALGSALRDAGVDNPDALLSKLIGSEPLAVQDAVLRQQLTLQLFSPIGLRLLKAYEQYDPLDAGTLVRGTFGELLGDERPTDDVLDYFSSAVRRQLGNGSEPFDLLATTLNVSLRRIHEAFIGDRMNIGKTIQALCEVVHSYPCDVLLLTGRPSRLPGVQALFRKLLPLPPGRILPLNQYRTGGWYPFNKLDRIEDPKTTAAVGAMLCLLSRSLRLPNFFFRSAAFKPYSTLKFLGLIDNNNVIKDGNVYFRDIDLDDPEYELPELTFDMRGTMRLGFRQLANERWSAAPLYILSIENQKLREQVASQGLVLKVRLGIKPSRNPAEGSESFEFLGAESNSGSVSRSHIRLRLNTLSDAGLGESQYWLDSGSVFRK</sequence>
<dbReference type="Proteomes" id="UP000272833">
    <property type="component" value="Unassembled WGS sequence"/>
</dbReference>
<dbReference type="PIRSF" id="PIRSF034585">
    <property type="entry name" value="SrfB"/>
    <property type="match status" value="1"/>
</dbReference>
<reference evidence="1 2" key="1">
    <citation type="submission" date="2018-10" db="EMBL/GenBank/DDBJ databases">
        <title>Transmission dynamics of multidrug resistant bacteria on intensive care unit surfaces.</title>
        <authorList>
            <person name="D'Souza A.W."/>
            <person name="Potter R.F."/>
            <person name="Wallace M."/>
            <person name="Shupe A."/>
            <person name="Patel S."/>
            <person name="Sun S."/>
            <person name="Gul D."/>
            <person name="Kwon J.H."/>
            <person name="Andleeb S."/>
            <person name="Burnham C.-A.D."/>
            <person name="Dantas G."/>
        </authorList>
    </citation>
    <scope>NUCLEOTIDE SEQUENCE [LARGE SCALE GENOMIC DNA]</scope>
    <source>
        <strain evidence="1 2">PO_271</strain>
    </source>
</reference>
<dbReference type="AlphaFoldDB" id="A0A061D3B6"/>
<accession>A0A3R8XW24</accession>
<dbReference type="InterPro" id="IPR043129">
    <property type="entry name" value="ATPase_NBD"/>
</dbReference>